<reference evidence="2 3" key="1">
    <citation type="submission" date="2024-02" db="EMBL/GenBank/DDBJ databases">
        <authorList>
            <person name="Daric V."/>
            <person name="Darras S."/>
        </authorList>
    </citation>
    <scope>NUCLEOTIDE SEQUENCE [LARGE SCALE GENOMIC DNA]</scope>
</reference>
<protein>
    <recommendedName>
        <fullName evidence="1">Ubiquitin-like domain-containing protein</fullName>
    </recommendedName>
</protein>
<dbReference type="Gene3D" id="3.10.20.90">
    <property type="entry name" value="Phosphatidylinositol 3-kinase Catalytic Subunit, Chain A, domain 1"/>
    <property type="match status" value="1"/>
</dbReference>
<proteinExistence type="predicted"/>
<evidence type="ECO:0000259" key="1">
    <source>
        <dbReference type="PROSITE" id="PS50053"/>
    </source>
</evidence>
<gene>
    <name evidence="2" type="ORF">CVLEPA_LOCUS18147</name>
</gene>
<dbReference type="EMBL" id="CAWYQH010000102">
    <property type="protein sequence ID" value="CAK8686188.1"/>
    <property type="molecule type" value="Genomic_DNA"/>
</dbReference>
<organism evidence="2 3">
    <name type="scientific">Clavelina lepadiformis</name>
    <name type="common">Light-bulb sea squirt</name>
    <name type="synonym">Ascidia lepadiformis</name>
    <dbReference type="NCBI Taxonomy" id="159417"/>
    <lineage>
        <taxon>Eukaryota</taxon>
        <taxon>Metazoa</taxon>
        <taxon>Chordata</taxon>
        <taxon>Tunicata</taxon>
        <taxon>Ascidiacea</taxon>
        <taxon>Aplousobranchia</taxon>
        <taxon>Clavelinidae</taxon>
        <taxon>Clavelina</taxon>
    </lineage>
</organism>
<evidence type="ECO:0000313" key="2">
    <source>
        <dbReference type="EMBL" id="CAK8686188.1"/>
    </source>
</evidence>
<sequence>MTSAVTDSDVDEYLSNLEELSRCDLSRCDQKLLRHLLKSFDTFTPDSVTEQSVDFPIVLDLYVQDMASRKGPFKIICRSSWTCKDVKKKISESFLIPTSMQKILVKSRLFDNGTETLNSCGITKTGDRISLFLKHCESDEEDVASSSSSVDVEELQQKINLQLSLDRKLEVLPLQPLATLSSDENQVN</sequence>
<dbReference type="Proteomes" id="UP001642483">
    <property type="component" value="Unassembled WGS sequence"/>
</dbReference>
<feature type="domain" description="Ubiquitin-like" evidence="1">
    <location>
        <begin position="59"/>
        <end position="124"/>
    </location>
</feature>
<comment type="caution">
    <text evidence="2">The sequence shown here is derived from an EMBL/GenBank/DDBJ whole genome shotgun (WGS) entry which is preliminary data.</text>
</comment>
<keyword evidence="3" id="KW-1185">Reference proteome</keyword>
<accession>A0ABP0G3T7</accession>
<dbReference type="SUPFAM" id="SSF54236">
    <property type="entry name" value="Ubiquitin-like"/>
    <property type="match status" value="1"/>
</dbReference>
<name>A0ABP0G3T7_CLALP</name>
<dbReference type="PROSITE" id="PS50053">
    <property type="entry name" value="UBIQUITIN_2"/>
    <property type="match status" value="1"/>
</dbReference>
<evidence type="ECO:0000313" key="3">
    <source>
        <dbReference type="Proteomes" id="UP001642483"/>
    </source>
</evidence>
<dbReference type="InterPro" id="IPR029071">
    <property type="entry name" value="Ubiquitin-like_domsf"/>
</dbReference>
<dbReference type="InterPro" id="IPR000626">
    <property type="entry name" value="Ubiquitin-like_dom"/>
</dbReference>